<keyword evidence="1" id="KW-0677">Repeat</keyword>
<dbReference type="EMBL" id="CM000605">
    <property type="protein sequence ID" value="EEC51993.1"/>
    <property type="molecule type" value="Genomic_DNA"/>
</dbReference>
<dbReference type="SUPFAM" id="SSF48371">
    <property type="entry name" value="ARM repeat"/>
    <property type="match status" value="1"/>
</dbReference>
<evidence type="ECO:0000256" key="1">
    <source>
        <dbReference type="ARBA" id="ARBA00022737"/>
    </source>
</evidence>
<dbReference type="Proteomes" id="UP000000759">
    <property type="component" value="Chromosome 1"/>
</dbReference>
<name>B7FR68_PHATC</name>
<feature type="region of interest" description="Disordered" evidence="2">
    <location>
        <begin position="303"/>
        <end position="344"/>
    </location>
</feature>
<evidence type="ECO:0000313" key="4">
    <source>
        <dbReference type="Proteomes" id="UP000000759"/>
    </source>
</evidence>
<dbReference type="RefSeq" id="XP_002177530.1">
    <property type="nucleotide sequence ID" value="XM_002177494.1"/>
</dbReference>
<dbReference type="PANTHER" id="PTHR22895">
    <property type="entry name" value="ARMADILLO REPEAT-CONTAINING PROTEIN 6"/>
    <property type="match status" value="1"/>
</dbReference>
<dbReference type="OrthoDB" id="45223at2759"/>
<feature type="compositionally biased region" description="Low complexity" evidence="2">
    <location>
        <begin position="326"/>
        <end position="343"/>
    </location>
</feature>
<feature type="region of interest" description="Disordered" evidence="2">
    <location>
        <begin position="371"/>
        <end position="408"/>
    </location>
</feature>
<sequence length="1050" mass="114252">MIESTTRHSANGSEGDSNEVVSHSTRTPLSSQLSLGPERIPPTSARKSGDELVKYFALPWRTLLRKLARVGTKQLSAAVAATGRAEEIGDWSSRCSTNGSGAAVVTEKTSSGDDVESRANTSNVASLLGDRRSLPMSVGHDNGEVFCEPSGAAQQFHHYPHRQRRHSEREGAGTTGELPLGGDPLQDCNSHLHAANRRRVTASSPLSKHCPSPKASFEAMLATTTSSIRSGKNGAAKKNTGLSKGRKNTKGVLAHHMAGTYPMQRTTHRFAQLQQKRTDSDGMTSNEPRDAFKKAWMKMDSASFSNGSPSSPSSRTSDDDIEGWNGSYSGSGTEGGYAASASSNETLSGAERSCSSDLSAEALKLRHINTSCNPDASEHGRKQESTFSTSSDIADFSSGGSEFESVDESIPDAVSDSASNALSSNGSRFFDKREDEFKATKRNHPRRQASIPRNHLSLSQLAMQNSNKVSNQTNLTVKPSACHEINGKAPILALGGDVMAHVLAFLEPPKILEVITAPLSKDWLNAFSHQSELWRVLCLQEPLKARIENEPDSDDESFTGSFSSITGSQHRLTFGKFRLLYTAFVRCMKYLARIKDDASNGRPLSVVDYGVADGMGSHDIGSNQNLRQFLARSRGVSFLTGQNEQADTPHSGSRHHAFATITQSIGVSDNGSATKSKRKHKEEEECMAVKKMRRFASGPSALTQRLLGPPSTGTPGNTELPWSCAIFSIVNWMLAFSDVEGIQTMCLRDLPSLLEDEQQRITAQRAGLTDVVLRAMVTFPDSSPLHTAAFHTIVLLARPLGGREGMLFHTSMVNSSGIFSASSVASRNGKSGIAVMLDSMKRFQQDEVLQAMSCWSLVNIALAPAQKEVLVNLGGIEVTSRAMCAHPHSAEVQFRALFALINLVIPSRDQGEPLRGEVITEKEMLDESVDQIIHLVLLAMKNFCASEAIVNRACLVLHNVSLTREYHETLLCCPNCYQMLEWCLANYPTDQVLQQSASGTLHRLQLTLNSDEILRTRFATTLQAQQQMSLENVHREAIVAHEQHAQSRTI</sequence>
<feature type="compositionally biased region" description="Low complexity" evidence="2">
    <location>
        <begin position="303"/>
        <end position="315"/>
    </location>
</feature>
<dbReference type="eggNOG" id="ENOG502S3J3">
    <property type="taxonomic scope" value="Eukaryota"/>
</dbReference>
<dbReference type="Gene3D" id="1.25.10.10">
    <property type="entry name" value="Leucine-rich Repeat Variant"/>
    <property type="match status" value="1"/>
</dbReference>
<dbReference type="AlphaFoldDB" id="B7FR68"/>
<feature type="region of interest" description="Disordered" evidence="2">
    <location>
        <begin position="228"/>
        <end position="248"/>
    </location>
</feature>
<dbReference type="PANTHER" id="PTHR22895:SF0">
    <property type="entry name" value="ARMADILLO REPEAT-CONTAINING PROTEIN 6"/>
    <property type="match status" value="1"/>
</dbReference>
<dbReference type="KEGG" id="pti:PHATRDRAFT_43268"/>
<feature type="compositionally biased region" description="Polar residues" evidence="2">
    <location>
        <begin position="7"/>
        <end position="34"/>
    </location>
</feature>
<dbReference type="HOGENOM" id="CLU_319927_0_0_1"/>
<feature type="region of interest" description="Disordered" evidence="2">
    <location>
        <begin position="161"/>
        <end position="180"/>
    </location>
</feature>
<accession>B7FR68</accession>
<dbReference type="InterPro" id="IPR011989">
    <property type="entry name" value="ARM-like"/>
</dbReference>
<gene>
    <name evidence="3" type="ORF">PHATRDRAFT_43268</name>
</gene>
<dbReference type="InterPro" id="IPR016024">
    <property type="entry name" value="ARM-type_fold"/>
</dbReference>
<keyword evidence="4" id="KW-1185">Reference proteome</keyword>
<protein>
    <submittedName>
        <fullName evidence="3">Uncharacterized protein</fullName>
    </submittedName>
</protein>
<evidence type="ECO:0000313" key="3">
    <source>
        <dbReference type="EMBL" id="EEC51993.1"/>
    </source>
</evidence>
<dbReference type="PaxDb" id="2850-Phatr43268"/>
<reference evidence="3 4" key="1">
    <citation type="journal article" date="2008" name="Nature">
        <title>The Phaeodactylum genome reveals the evolutionary history of diatom genomes.</title>
        <authorList>
            <person name="Bowler C."/>
            <person name="Allen A.E."/>
            <person name="Badger J.H."/>
            <person name="Grimwood J."/>
            <person name="Jabbari K."/>
            <person name="Kuo A."/>
            <person name="Maheswari U."/>
            <person name="Martens C."/>
            <person name="Maumus F."/>
            <person name="Otillar R.P."/>
            <person name="Rayko E."/>
            <person name="Salamov A."/>
            <person name="Vandepoele K."/>
            <person name="Beszteri B."/>
            <person name="Gruber A."/>
            <person name="Heijde M."/>
            <person name="Katinka M."/>
            <person name="Mock T."/>
            <person name="Valentin K."/>
            <person name="Verret F."/>
            <person name="Berges J.A."/>
            <person name="Brownlee C."/>
            <person name="Cadoret J.P."/>
            <person name="Chiovitti A."/>
            <person name="Choi C.J."/>
            <person name="Coesel S."/>
            <person name="De Martino A."/>
            <person name="Detter J.C."/>
            <person name="Durkin C."/>
            <person name="Falciatore A."/>
            <person name="Fournet J."/>
            <person name="Haruta M."/>
            <person name="Huysman M.J."/>
            <person name="Jenkins B.D."/>
            <person name="Jiroutova K."/>
            <person name="Jorgensen R.E."/>
            <person name="Joubert Y."/>
            <person name="Kaplan A."/>
            <person name="Kroger N."/>
            <person name="Kroth P.G."/>
            <person name="La Roche J."/>
            <person name="Lindquist E."/>
            <person name="Lommer M."/>
            <person name="Martin-Jezequel V."/>
            <person name="Lopez P.J."/>
            <person name="Lucas S."/>
            <person name="Mangogna M."/>
            <person name="McGinnis K."/>
            <person name="Medlin L.K."/>
            <person name="Montsant A."/>
            <person name="Oudot-Le Secq M.P."/>
            <person name="Napoli C."/>
            <person name="Obornik M."/>
            <person name="Parker M.S."/>
            <person name="Petit J.L."/>
            <person name="Porcel B.M."/>
            <person name="Poulsen N."/>
            <person name="Robison M."/>
            <person name="Rychlewski L."/>
            <person name="Rynearson T.A."/>
            <person name="Schmutz J."/>
            <person name="Shapiro H."/>
            <person name="Siaut M."/>
            <person name="Stanley M."/>
            <person name="Sussman M.R."/>
            <person name="Taylor A.R."/>
            <person name="Vardi A."/>
            <person name="von Dassow P."/>
            <person name="Vyverman W."/>
            <person name="Willis A."/>
            <person name="Wyrwicz L.S."/>
            <person name="Rokhsar D.S."/>
            <person name="Weissenbach J."/>
            <person name="Armbrust E.V."/>
            <person name="Green B.R."/>
            <person name="Van de Peer Y."/>
            <person name="Grigoriev I.V."/>
        </authorList>
    </citation>
    <scope>NUCLEOTIDE SEQUENCE [LARGE SCALE GENOMIC DNA]</scope>
    <source>
        <strain evidence="3 4">CCAP 1055/1</strain>
    </source>
</reference>
<dbReference type="GeneID" id="7196977"/>
<dbReference type="InParanoid" id="B7FR68"/>
<proteinExistence type="predicted"/>
<evidence type="ECO:0000256" key="2">
    <source>
        <dbReference type="SAM" id="MobiDB-lite"/>
    </source>
</evidence>
<organism evidence="3 4">
    <name type="scientific">Phaeodactylum tricornutum (strain CCAP 1055/1)</name>
    <dbReference type="NCBI Taxonomy" id="556484"/>
    <lineage>
        <taxon>Eukaryota</taxon>
        <taxon>Sar</taxon>
        <taxon>Stramenopiles</taxon>
        <taxon>Ochrophyta</taxon>
        <taxon>Bacillariophyta</taxon>
        <taxon>Bacillariophyceae</taxon>
        <taxon>Bacillariophycidae</taxon>
        <taxon>Naviculales</taxon>
        <taxon>Phaeodactylaceae</taxon>
        <taxon>Phaeodactylum</taxon>
    </lineage>
</organism>
<reference evidence="4" key="2">
    <citation type="submission" date="2008-08" db="EMBL/GenBank/DDBJ databases">
        <authorList>
            <consortium name="Diatom Consortium"/>
            <person name="Grigoriev I."/>
            <person name="Grimwood J."/>
            <person name="Kuo A."/>
            <person name="Otillar R.P."/>
            <person name="Salamov A."/>
            <person name="Detter J.C."/>
            <person name="Lindquist E."/>
            <person name="Shapiro H."/>
            <person name="Lucas S."/>
            <person name="Glavina del Rio T."/>
            <person name="Pitluck S."/>
            <person name="Rokhsar D."/>
            <person name="Bowler C."/>
        </authorList>
    </citation>
    <scope>GENOME REANNOTATION</scope>
    <source>
        <strain evidence="4">CCAP 1055/1</strain>
    </source>
</reference>
<feature type="region of interest" description="Disordered" evidence="2">
    <location>
        <begin position="1"/>
        <end position="46"/>
    </location>
</feature>